<dbReference type="CDD" id="cd03789">
    <property type="entry name" value="GT9_LPS_heptosyltransferase"/>
    <property type="match status" value="1"/>
</dbReference>
<keyword evidence="1" id="KW-0328">Glycosyltransferase</keyword>
<evidence type="ECO:0000256" key="1">
    <source>
        <dbReference type="ARBA" id="ARBA00022676"/>
    </source>
</evidence>
<dbReference type="InterPro" id="IPR002201">
    <property type="entry name" value="Glyco_trans_9"/>
</dbReference>
<dbReference type="Gene3D" id="3.40.50.2000">
    <property type="entry name" value="Glycogen Phosphorylase B"/>
    <property type="match status" value="2"/>
</dbReference>
<dbReference type="Proteomes" id="UP000198432">
    <property type="component" value="Unassembled WGS sequence"/>
</dbReference>
<name>A0A239FF56_9BACT</name>
<evidence type="ECO:0000313" key="4">
    <source>
        <dbReference type="Proteomes" id="UP000198432"/>
    </source>
</evidence>
<gene>
    <name evidence="3" type="ORF">SAMN06296052_108155</name>
</gene>
<reference evidence="4" key="1">
    <citation type="submission" date="2017-06" db="EMBL/GenBank/DDBJ databases">
        <authorList>
            <person name="Varghese N."/>
            <person name="Submissions S."/>
        </authorList>
    </citation>
    <scope>NUCLEOTIDE SEQUENCE [LARGE SCALE GENOMIC DNA]</scope>
    <source>
        <strain evidence="4">NKM1</strain>
    </source>
</reference>
<dbReference type="Pfam" id="PF01075">
    <property type="entry name" value="Glyco_transf_9"/>
    <property type="match status" value="1"/>
</dbReference>
<dbReference type="InterPro" id="IPR051199">
    <property type="entry name" value="LPS_LOS_Heptosyltrfase"/>
</dbReference>
<dbReference type="AlphaFoldDB" id="A0A239FF56"/>
<dbReference type="EMBL" id="FZOQ01000008">
    <property type="protein sequence ID" value="SNS55395.1"/>
    <property type="molecule type" value="Genomic_DNA"/>
</dbReference>
<dbReference type="GO" id="GO:0005829">
    <property type="term" value="C:cytosol"/>
    <property type="evidence" value="ECO:0007669"/>
    <property type="project" value="TreeGrafter"/>
</dbReference>
<keyword evidence="2 3" id="KW-0808">Transferase</keyword>
<dbReference type="GO" id="GO:0009244">
    <property type="term" value="P:lipopolysaccharide core region biosynthetic process"/>
    <property type="evidence" value="ECO:0007669"/>
    <property type="project" value="TreeGrafter"/>
</dbReference>
<proteinExistence type="predicted"/>
<sequence>MDRDKSIVPNVKKIAVLRANGLGDFFFVLPALQAIRNAYPQAEIVYLGTQLHYDLLKDRESPVSRVVVVPKAHGIPNEADRPENEQEVEDFFQAMQQEEFDIAMQMHGGGRNSNPFTLKLGARLTAGLKTQNAPPLDRNVPYYLCQNEILRYLEVADRIGARTDDLEPHLEVKEGEKEALLQKYPELKDISYAVIHPGSSGIQRQWPPEKFAAVGDELAAQGLKVVMTGATEQEQEVCARVAQVMKSEVLNLCGKLSVGELPALMEMAEVMVSNDTGPMHVARAVGTPTVGIYWFFNMLTAAPLTVTKNRTCIGWNTCCPNCGTSCFENDLHHEHNGCDHRVSFVDDVTVEDVLEKTFSLLSKGQDVLVESNKHNIL</sequence>
<dbReference type="SUPFAM" id="SSF53756">
    <property type="entry name" value="UDP-Glycosyltransferase/glycogen phosphorylase"/>
    <property type="match status" value="1"/>
</dbReference>
<keyword evidence="4" id="KW-1185">Reference proteome</keyword>
<dbReference type="OrthoDB" id="9797795at2"/>
<evidence type="ECO:0000313" key="3">
    <source>
        <dbReference type="EMBL" id="SNS55395.1"/>
    </source>
</evidence>
<evidence type="ECO:0000256" key="2">
    <source>
        <dbReference type="ARBA" id="ARBA00022679"/>
    </source>
</evidence>
<dbReference type="GO" id="GO:0008713">
    <property type="term" value="F:ADP-heptose-lipopolysaccharide heptosyltransferase activity"/>
    <property type="evidence" value="ECO:0007669"/>
    <property type="project" value="TreeGrafter"/>
</dbReference>
<protein>
    <submittedName>
        <fullName evidence="3">ADP-heptose:LPS heptosyltransferase</fullName>
    </submittedName>
</protein>
<accession>A0A239FF56</accession>
<dbReference type="PANTHER" id="PTHR30160">
    <property type="entry name" value="TETRAACYLDISACCHARIDE 4'-KINASE-RELATED"/>
    <property type="match status" value="1"/>
</dbReference>
<dbReference type="RefSeq" id="WP_089319224.1">
    <property type="nucleotide sequence ID" value="NZ_FZOQ01000008.1"/>
</dbReference>
<organism evidence="3 4">
    <name type="scientific">Pontibacter ummariensis</name>
    <dbReference type="NCBI Taxonomy" id="1610492"/>
    <lineage>
        <taxon>Bacteria</taxon>
        <taxon>Pseudomonadati</taxon>
        <taxon>Bacteroidota</taxon>
        <taxon>Cytophagia</taxon>
        <taxon>Cytophagales</taxon>
        <taxon>Hymenobacteraceae</taxon>
        <taxon>Pontibacter</taxon>
    </lineage>
</organism>